<gene>
    <name evidence="1" type="ORF">KDK_47740</name>
</gene>
<dbReference type="Gene3D" id="3.40.50.1820">
    <property type="entry name" value="alpha/beta hydrolase"/>
    <property type="match status" value="1"/>
</dbReference>
<dbReference type="Proteomes" id="UP000287188">
    <property type="component" value="Unassembled WGS sequence"/>
</dbReference>
<organism evidence="1 2">
    <name type="scientific">Dictyobacter kobayashii</name>
    <dbReference type="NCBI Taxonomy" id="2014872"/>
    <lineage>
        <taxon>Bacteria</taxon>
        <taxon>Bacillati</taxon>
        <taxon>Chloroflexota</taxon>
        <taxon>Ktedonobacteria</taxon>
        <taxon>Ktedonobacterales</taxon>
        <taxon>Dictyobacteraceae</taxon>
        <taxon>Dictyobacter</taxon>
    </lineage>
</organism>
<dbReference type="InterPro" id="IPR029058">
    <property type="entry name" value="AB_hydrolase_fold"/>
</dbReference>
<evidence type="ECO:0000313" key="1">
    <source>
        <dbReference type="EMBL" id="GCE20974.1"/>
    </source>
</evidence>
<reference evidence="2" key="1">
    <citation type="submission" date="2018-12" db="EMBL/GenBank/DDBJ databases">
        <title>Tengunoibacter tsumagoiensis gen. nov., sp. nov., Dictyobacter kobayashii sp. nov., D. alpinus sp. nov., and D. joshuensis sp. nov. and description of Dictyobacteraceae fam. nov. within the order Ktedonobacterales isolated from Tengu-no-mugimeshi.</title>
        <authorList>
            <person name="Wang C.M."/>
            <person name="Zheng Y."/>
            <person name="Sakai Y."/>
            <person name="Toyoda A."/>
            <person name="Minakuchi Y."/>
            <person name="Abe K."/>
            <person name="Yokota A."/>
            <person name="Yabe S."/>
        </authorList>
    </citation>
    <scope>NUCLEOTIDE SEQUENCE [LARGE SCALE GENOMIC DNA]</scope>
    <source>
        <strain evidence="2">Uno11</strain>
    </source>
</reference>
<keyword evidence="2" id="KW-1185">Reference proteome</keyword>
<protein>
    <recommendedName>
        <fullName evidence="3">Alpha/beta hydrolase</fullName>
    </recommendedName>
</protein>
<dbReference type="SUPFAM" id="SSF53474">
    <property type="entry name" value="alpha/beta-Hydrolases"/>
    <property type="match status" value="1"/>
</dbReference>
<dbReference type="EMBL" id="BIFS01000001">
    <property type="protein sequence ID" value="GCE20974.1"/>
    <property type="molecule type" value="Genomic_DNA"/>
</dbReference>
<accession>A0A402APJ5</accession>
<dbReference type="RefSeq" id="WP_161977589.1">
    <property type="nucleotide sequence ID" value="NZ_BIFS01000001.1"/>
</dbReference>
<sequence length="199" mass="22992">MARQLHAAGQQVALLALFDSDYPAPGLRKLFRKVIVASCQALKQGPEKPLEWFLQIRHLYRLLRFSRYRHEKVAEHQARQQGDKVEAQLARPVLTILPRAVIFPTANILREDWPGIYEWMGLGYYPTDLYPGKIVFFWDEVDLWRRAGWRTIVASKNDQVETHILRGSHHSCRTDYLDGFVATLHSSLQAAQKSVSVRV</sequence>
<comment type="caution">
    <text evidence="1">The sequence shown here is derived from an EMBL/GenBank/DDBJ whole genome shotgun (WGS) entry which is preliminary data.</text>
</comment>
<evidence type="ECO:0008006" key="3">
    <source>
        <dbReference type="Google" id="ProtNLM"/>
    </source>
</evidence>
<name>A0A402APJ5_9CHLR</name>
<proteinExistence type="predicted"/>
<dbReference type="AlphaFoldDB" id="A0A402APJ5"/>
<evidence type="ECO:0000313" key="2">
    <source>
        <dbReference type="Proteomes" id="UP000287188"/>
    </source>
</evidence>